<evidence type="ECO:0000313" key="11">
    <source>
        <dbReference type="Proteomes" id="UP001596039"/>
    </source>
</evidence>
<dbReference type="GO" id="GO:0003848">
    <property type="term" value="F:2-amino-4-hydroxy-6-hydroxymethyldihydropteridine diphosphokinase activity"/>
    <property type="evidence" value="ECO:0007669"/>
    <property type="project" value="UniProtKB-EC"/>
</dbReference>
<keyword evidence="8" id="KW-0289">Folate biosynthesis</keyword>
<comment type="caution">
    <text evidence="10">The sequence shown here is derived from an EMBL/GenBank/DDBJ whole genome shotgun (WGS) entry which is preliminary data.</text>
</comment>
<gene>
    <name evidence="10" type="primary">folK</name>
    <name evidence="10" type="ORF">ACFPJ4_07545</name>
</gene>
<dbReference type="RefSeq" id="WP_386739795.1">
    <property type="nucleotide sequence ID" value="NZ_JBHSMG010000002.1"/>
</dbReference>
<protein>
    <recommendedName>
        <fullName evidence="3">2-amino-4-hydroxy-6-hydroxymethyldihydropteridine diphosphokinase</fullName>
        <ecNumber evidence="3">2.7.6.3</ecNumber>
    </recommendedName>
</protein>
<evidence type="ECO:0000256" key="5">
    <source>
        <dbReference type="ARBA" id="ARBA00022741"/>
    </source>
</evidence>
<evidence type="ECO:0000256" key="6">
    <source>
        <dbReference type="ARBA" id="ARBA00022777"/>
    </source>
</evidence>
<dbReference type="InterPro" id="IPR035907">
    <property type="entry name" value="Hppk_sf"/>
</dbReference>
<dbReference type="InterPro" id="IPR000550">
    <property type="entry name" value="Hppk"/>
</dbReference>
<dbReference type="EC" id="2.7.6.3" evidence="3"/>
<evidence type="ECO:0000256" key="3">
    <source>
        <dbReference type="ARBA" id="ARBA00013253"/>
    </source>
</evidence>
<reference evidence="11" key="1">
    <citation type="journal article" date="2019" name="Int. J. Syst. Evol. Microbiol.">
        <title>The Global Catalogue of Microorganisms (GCM) 10K type strain sequencing project: providing services to taxonomists for standard genome sequencing and annotation.</title>
        <authorList>
            <consortium name="The Broad Institute Genomics Platform"/>
            <consortium name="The Broad Institute Genome Sequencing Center for Infectious Disease"/>
            <person name="Wu L."/>
            <person name="Ma J."/>
        </authorList>
    </citation>
    <scope>NUCLEOTIDE SEQUENCE [LARGE SCALE GENOMIC DNA]</scope>
    <source>
        <strain evidence="11">CGMCC 4.6997</strain>
    </source>
</reference>
<keyword evidence="11" id="KW-1185">Reference proteome</keyword>
<organism evidence="10 11">
    <name type="scientific">Lysinimonas soli</name>
    <dbReference type="NCBI Taxonomy" id="1074233"/>
    <lineage>
        <taxon>Bacteria</taxon>
        <taxon>Bacillati</taxon>
        <taxon>Actinomycetota</taxon>
        <taxon>Actinomycetes</taxon>
        <taxon>Micrococcales</taxon>
        <taxon>Microbacteriaceae</taxon>
        <taxon>Lysinimonas</taxon>
    </lineage>
</organism>
<dbReference type="CDD" id="cd00483">
    <property type="entry name" value="HPPK"/>
    <property type="match status" value="1"/>
</dbReference>
<keyword evidence="6" id="KW-0418">Kinase</keyword>
<accession>A0ABW0NQ82</accession>
<evidence type="ECO:0000256" key="4">
    <source>
        <dbReference type="ARBA" id="ARBA00022679"/>
    </source>
</evidence>
<dbReference type="NCBIfam" id="TIGR01498">
    <property type="entry name" value="folK"/>
    <property type="match status" value="1"/>
</dbReference>
<evidence type="ECO:0000256" key="8">
    <source>
        <dbReference type="ARBA" id="ARBA00022909"/>
    </source>
</evidence>
<proteinExistence type="predicted"/>
<dbReference type="EMBL" id="JBHSMG010000002">
    <property type="protein sequence ID" value="MFC5502091.1"/>
    <property type="molecule type" value="Genomic_DNA"/>
</dbReference>
<comment type="pathway">
    <text evidence="2">Cofactor biosynthesis; tetrahydrofolate biosynthesis; 2-amino-4-hydroxy-6-hydroxymethyl-7,8-dihydropteridine diphosphate from 7,8-dihydroneopterin triphosphate: step 4/4.</text>
</comment>
<feature type="domain" description="7,8-dihydro-6-hydroxymethylpterin-pyrophosphokinase" evidence="9">
    <location>
        <begin position="13"/>
        <end position="145"/>
    </location>
</feature>
<keyword evidence="5" id="KW-0547">Nucleotide-binding</keyword>
<sequence>MSVTKRLIASPAVIALGANLGDRRATLLAATRELADAPGVELTAISSVVETPAVRPGGVDHDAPAYLNAVALVTTTLTPDALLDLLGTIEQAHGRVRAERWGDRTLDLDIVDFAGMVSSTERLTLPHPRAAERDFVLKPWLEVDPDAVLPGHGRVADLVEALP</sequence>
<keyword evidence="4 10" id="KW-0808">Transferase</keyword>
<comment type="catalytic activity">
    <reaction evidence="1">
        <text>6-hydroxymethyl-7,8-dihydropterin + ATP = (7,8-dihydropterin-6-yl)methyl diphosphate + AMP + H(+)</text>
        <dbReference type="Rhea" id="RHEA:11412"/>
        <dbReference type="ChEBI" id="CHEBI:15378"/>
        <dbReference type="ChEBI" id="CHEBI:30616"/>
        <dbReference type="ChEBI" id="CHEBI:44841"/>
        <dbReference type="ChEBI" id="CHEBI:72950"/>
        <dbReference type="ChEBI" id="CHEBI:456215"/>
        <dbReference type="EC" id="2.7.6.3"/>
    </reaction>
</comment>
<dbReference type="Proteomes" id="UP001596039">
    <property type="component" value="Unassembled WGS sequence"/>
</dbReference>
<keyword evidence="7" id="KW-0067">ATP-binding</keyword>
<evidence type="ECO:0000256" key="7">
    <source>
        <dbReference type="ARBA" id="ARBA00022840"/>
    </source>
</evidence>
<evidence type="ECO:0000256" key="2">
    <source>
        <dbReference type="ARBA" id="ARBA00005051"/>
    </source>
</evidence>
<evidence type="ECO:0000259" key="9">
    <source>
        <dbReference type="Pfam" id="PF01288"/>
    </source>
</evidence>
<evidence type="ECO:0000256" key="1">
    <source>
        <dbReference type="ARBA" id="ARBA00000198"/>
    </source>
</evidence>
<dbReference type="Gene3D" id="3.30.70.560">
    <property type="entry name" value="7,8-Dihydro-6-hydroxymethylpterin-pyrophosphokinase HPPK"/>
    <property type="match status" value="1"/>
</dbReference>
<dbReference type="PANTHER" id="PTHR43071:SF1">
    <property type="entry name" value="2-AMINO-4-HYDROXY-6-HYDROXYMETHYLDIHYDROPTERIDINE PYROPHOSPHOKINASE"/>
    <property type="match status" value="1"/>
</dbReference>
<evidence type="ECO:0000313" key="10">
    <source>
        <dbReference type="EMBL" id="MFC5502091.1"/>
    </source>
</evidence>
<name>A0ABW0NQ82_9MICO</name>
<dbReference type="SUPFAM" id="SSF55083">
    <property type="entry name" value="6-hydroxymethyl-7,8-dihydropterin pyrophosphokinase, HPPK"/>
    <property type="match status" value="1"/>
</dbReference>
<dbReference type="PANTHER" id="PTHR43071">
    <property type="entry name" value="2-AMINO-4-HYDROXY-6-HYDROXYMETHYLDIHYDROPTERIDINE PYROPHOSPHOKINASE"/>
    <property type="match status" value="1"/>
</dbReference>
<dbReference type="Pfam" id="PF01288">
    <property type="entry name" value="HPPK"/>
    <property type="match status" value="1"/>
</dbReference>